<keyword evidence="1" id="KW-0472">Membrane</keyword>
<dbReference type="AlphaFoldDB" id="A0A1N6QH94"/>
<evidence type="ECO:0000313" key="3">
    <source>
        <dbReference type="Proteomes" id="UP000186235"/>
    </source>
</evidence>
<evidence type="ECO:0000256" key="1">
    <source>
        <dbReference type="SAM" id="Phobius"/>
    </source>
</evidence>
<proteinExistence type="predicted"/>
<dbReference type="Proteomes" id="UP000186235">
    <property type="component" value="Unassembled WGS sequence"/>
</dbReference>
<feature type="transmembrane region" description="Helical" evidence="1">
    <location>
        <begin position="25"/>
        <end position="47"/>
    </location>
</feature>
<feature type="transmembrane region" description="Helical" evidence="1">
    <location>
        <begin position="53"/>
        <end position="72"/>
    </location>
</feature>
<keyword evidence="3" id="KW-1185">Reference proteome</keyword>
<reference evidence="3" key="1">
    <citation type="submission" date="2017-01" db="EMBL/GenBank/DDBJ databases">
        <authorList>
            <person name="Varghese N."/>
            <person name="Submissions S."/>
        </authorList>
    </citation>
    <scope>NUCLEOTIDE SEQUENCE [LARGE SCALE GENOMIC DNA]</scope>
    <source>
        <strain evidence="3">3bp</strain>
    </source>
</reference>
<evidence type="ECO:0000313" key="2">
    <source>
        <dbReference type="EMBL" id="SIQ15971.1"/>
    </source>
</evidence>
<dbReference type="EMBL" id="FTMI01000002">
    <property type="protein sequence ID" value="SIQ15971.1"/>
    <property type="molecule type" value="Genomic_DNA"/>
</dbReference>
<keyword evidence="1" id="KW-0812">Transmembrane</keyword>
<keyword evidence="1" id="KW-1133">Transmembrane helix</keyword>
<organism evidence="2 3">
    <name type="scientific">Cellulosimicrobium aquatile</name>
    <dbReference type="NCBI Taxonomy" id="1612203"/>
    <lineage>
        <taxon>Bacteria</taxon>
        <taxon>Bacillati</taxon>
        <taxon>Actinomycetota</taxon>
        <taxon>Actinomycetes</taxon>
        <taxon>Micrococcales</taxon>
        <taxon>Promicromonosporaceae</taxon>
        <taxon>Cellulosimicrobium</taxon>
    </lineage>
</organism>
<accession>A0A1N6QH94</accession>
<gene>
    <name evidence="2" type="ORF">SAMN05518682_1559</name>
</gene>
<name>A0A1N6QH94_9MICO</name>
<protein>
    <submittedName>
        <fullName evidence="2">Uncharacterized protein</fullName>
    </submittedName>
</protein>
<sequence length="104" mass="10822">MRHTVRVENRPGAPPSGPELDPVGAWGLVISLVLGGVAAVLSLVGYLVDLPPWLVGVCLGAAVLGGIAAAVFSARLARLEQRSAGRVLWEAVTAPVRFVLDVLF</sequence>